<proteinExistence type="predicted"/>
<reference evidence="3" key="1">
    <citation type="submission" date="2020-05" db="EMBL/GenBank/DDBJ databases">
        <authorList>
            <person name="Chiriac C."/>
            <person name="Salcher M."/>
            <person name="Ghai R."/>
            <person name="Kavagutti S V."/>
        </authorList>
    </citation>
    <scope>NUCLEOTIDE SEQUENCE</scope>
</reference>
<sequence length="323" mass="33540">MRAAVYSRKGVAREVLSVVELPDPQPGAGEVRVRISFSAVNPTDWKMRVSEAPMVGPQQTPNQDGSGVIDSVGDGVDSSRVGQRVWIFHAAWQRTGGTAAEFVVLPEGQAVPVPDGVDLSFAGALGIPFITAHGCLYSDGPIEGRTILVAGGAGAVGNAAIQLAVHGGARVIATVSSEEKGRLATAAGAHVVVNYRDADAAQQIRAAAPGGVSRIIEVALGTNRELNLAVLAPHGVIVTYANELTDPEIPVRTLMTMNATLRFALVYVFTPEQIAAATRGITEALGAGALTALLPEHRFTLDQIAEAHDAVEAGVLGKVLIEL</sequence>
<dbReference type="PANTHER" id="PTHR44154">
    <property type="entry name" value="QUINONE OXIDOREDUCTASE"/>
    <property type="match status" value="1"/>
</dbReference>
<dbReference type="SUPFAM" id="SSF51735">
    <property type="entry name" value="NAD(P)-binding Rossmann-fold domains"/>
    <property type="match status" value="1"/>
</dbReference>
<dbReference type="CDD" id="cd08253">
    <property type="entry name" value="zeta_crystallin"/>
    <property type="match status" value="1"/>
</dbReference>
<dbReference type="InterPro" id="IPR013149">
    <property type="entry name" value="ADH-like_C"/>
</dbReference>
<dbReference type="Gene3D" id="3.40.50.720">
    <property type="entry name" value="NAD(P)-binding Rossmann-like Domain"/>
    <property type="match status" value="1"/>
</dbReference>
<dbReference type="Pfam" id="PF08240">
    <property type="entry name" value="ADH_N"/>
    <property type="match status" value="1"/>
</dbReference>
<dbReference type="InterPro" id="IPR011032">
    <property type="entry name" value="GroES-like_sf"/>
</dbReference>
<protein>
    <submittedName>
        <fullName evidence="3">Unannotated protein</fullName>
    </submittedName>
</protein>
<dbReference type="GO" id="GO:0016491">
    <property type="term" value="F:oxidoreductase activity"/>
    <property type="evidence" value="ECO:0007669"/>
    <property type="project" value="InterPro"/>
</dbReference>
<dbReference type="SUPFAM" id="SSF50129">
    <property type="entry name" value="GroES-like"/>
    <property type="match status" value="1"/>
</dbReference>
<gene>
    <name evidence="3" type="ORF">UFOPK3773_00979</name>
</gene>
<dbReference type="EMBL" id="CAFBNF010000095">
    <property type="protein sequence ID" value="CAB4943251.1"/>
    <property type="molecule type" value="Genomic_DNA"/>
</dbReference>
<dbReference type="Gene3D" id="3.90.180.10">
    <property type="entry name" value="Medium-chain alcohol dehydrogenases, catalytic domain"/>
    <property type="match status" value="1"/>
</dbReference>
<keyword evidence="1" id="KW-0521">NADP</keyword>
<accession>A0A6J7JKX7</accession>
<dbReference type="InterPro" id="IPR020843">
    <property type="entry name" value="ER"/>
</dbReference>
<dbReference type="PANTHER" id="PTHR44154:SF1">
    <property type="entry name" value="QUINONE OXIDOREDUCTASE"/>
    <property type="match status" value="1"/>
</dbReference>
<dbReference type="AlphaFoldDB" id="A0A6J7JKX7"/>
<dbReference type="InterPro" id="IPR051603">
    <property type="entry name" value="Zinc-ADH_QOR/CCCR"/>
</dbReference>
<dbReference type="InterPro" id="IPR013154">
    <property type="entry name" value="ADH-like_N"/>
</dbReference>
<dbReference type="InterPro" id="IPR036291">
    <property type="entry name" value="NAD(P)-bd_dom_sf"/>
</dbReference>
<evidence type="ECO:0000313" key="3">
    <source>
        <dbReference type="EMBL" id="CAB4943251.1"/>
    </source>
</evidence>
<dbReference type="SMART" id="SM00829">
    <property type="entry name" value="PKS_ER"/>
    <property type="match status" value="1"/>
</dbReference>
<name>A0A6J7JKX7_9ZZZZ</name>
<evidence type="ECO:0000259" key="2">
    <source>
        <dbReference type="SMART" id="SM00829"/>
    </source>
</evidence>
<dbReference type="Pfam" id="PF00107">
    <property type="entry name" value="ADH_zinc_N"/>
    <property type="match status" value="1"/>
</dbReference>
<feature type="domain" description="Enoyl reductase (ER)" evidence="2">
    <location>
        <begin position="12"/>
        <end position="321"/>
    </location>
</feature>
<organism evidence="3">
    <name type="scientific">freshwater metagenome</name>
    <dbReference type="NCBI Taxonomy" id="449393"/>
    <lineage>
        <taxon>unclassified sequences</taxon>
        <taxon>metagenomes</taxon>
        <taxon>ecological metagenomes</taxon>
    </lineage>
</organism>
<evidence type="ECO:0000256" key="1">
    <source>
        <dbReference type="ARBA" id="ARBA00022857"/>
    </source>
</evidence>